<dbReference type="Gene3D" id="1.20.1250.20">
    <property type="entry name" value="MFS general substrate transporter like domains"/>
    <property type="match status" value="2"/>
</dbReference>
<feature type="transmembrane region" description="Helical" evidence="10">
    <location>
        <begin position="363"/>
        <end position="381"/>
    </location>
</feature>
<feature type="transmembrane region" description="Helical" evidence="10">
    <location>
        <begin position="589"/>
        <end position="608"/>
    </location>
</feature>
<feature type="transmembrane region" description="Helical" evidence="10">
    <location>
        <begin position="274"/>
        <end position="294"/>
    </location>
</feature>
<dbReference type="FunFam" id="1.20.1250.20:FF:000058">
    <property type="entry name" value="ascorbate transporter, chloroplastic isoform X1"/>
    <property type="match status" value="1"/>
</dbReference>
<dbReference type="GeneID" id="103705575"/>
<evidence type="ECO:0000256" key="5">
    <source>
        <dbReference type="ARBA" id="ARBA00022946"/>
    </source>
</evidence>
<proteinExistence type="inferred from homology"/>
<gene>
    <name evidence="13" type="primary">LOC103705575</name>
</gene>
<feature type="transmembrane region" description="Helical" evidence="10">
    <location>
        <begin position="555"/>
        <end position="582"/>
    </location>
</feature>
<dbReference type="OrthoDB" id="2250022at2759"/>
<feature type="domain" description="Major facilitator superfamily (MFS) profile" evidence="11">
    <location>
        <begin position="209"/>
        <end position="613"/>
    </location>
</feature>
<dbReference type="InterPro" id="IPR036259">
    <property type="entry name" value="MFS_trans_sf"/>
</dbReference>
<dbReference type="InterPro" id="IPR044777">
    <property type="entry name" value="SLC17A9-like"/>
</dbReference>
<feature type="transmembrane region" description="Helical" evidence="10">
    <location>
        <begin position="247"/>
        <end position="267"/>
    </location>
</feature>
<name>A0A8B8ZH50_PHODC</name>
<dbReference type="GO" id="GO:0005315">
    <property type="term" value="F:phosphate transmembrane transporter activity"/>
    <property type="evidence" value="ECO:0007669"/>
    <property type="project" value="UniProtKB-ARBA"/>
</dbReference>
<keyword evidence="6 10" id="KW-1133">Transmembrane helix</keyword>
<keyword evidence="7 10" id="KW-0472">Membrane</keyword>
<keyword evidence="5" id="KW-0809">Transit peptide</keyword>
<dbReference type="Pfam" id="PF07690">
    <property type="entry name" value="MFS_1"/>
    <property type="match status" value="1"/>
</dbReference>
<evidence type="ECO:0000256" key="3">
    <source>
        <dbReference type="ARBA" id="ARBA00022640"/>
    </source>
</evidence>
<dbReference type="RefSeq" id="XP_038971129.1">
    <property type="nucleotide sequence ID" value="XM_039115201.1"/>
</dbReference>
<keyword evidence="4 10" id="KW-0812">Transmembrane</keyword>
<keyword evidence="3" id="KW-0934">Plastid</keyword>
<dbReference type="PANTHER" id="PTHR11662:SF255">
    <property type="entry name" value="ASCORBATE TRANSPORTER, CHLOROPLASTIC"/>
    <property type="match status" value="1"/>
</dbReference>
<accession>A0A8B8ZH50</accession>
<feature type="transmembrane region" description="Helical" evidence="10">
    <location>
        <begin position="300"/>
        <end position="323"/>
    </location>
</feature>
<feature type="transmembrane region" description="Helical" evidence="10">
    <location>
        <begin position="427"/>
        <end position="448"/>
    </location>
</feature>
<evidence type="ECO:0000259" key="11">
    <source>
        <dbReference type="PROSITE" id="PS50850"/>
    </source>
</evidence>
<dbReference type="SUPFAM" id="SSF103473">
    <property type="entry name" value="MFS general substrate transporter"/>
    <property type="match status" value="1"/>
</dbReference>
<dbReference type="InterPro" id="IPR020846">
    <property type="entry name" value="MFS_dom"/>
</dbReference>
<comment type="similarity">
    <text evidence="9">Belongs to the major facilitator superfamily. Sodium/anion cotransporter (TC 2.A.1.14) family.</text>
</comment>
<keyword evidence="2" id="KW-0150">Chloroplast</keyword>
<evidence type="ECO:0000256" key="10">
    <source>
        <dbReference type="SAM" id="Phobius"/>
    </source>
</evidence>
<dbReference type="FunFam" id="1.20.1250.20:FF:000086">
    <property type="entry name" value="ascorbate transporter, chloroplastic isoform X2"/>
    <property type="match status" value="1"/>
</dbReference>
<comment type="subcellular location">
    <subcellularLocation>
        <location evidence="1">Plastid</location>
        <location evidence="1">Chloroplast membrane</location>
        <topology evidence="1">Multi-pass membrane protein</topology>
    </subcellularLocation>
</comment>
<evidence type="ECO:0000256" key="4">
    <source>
        <dbReference type="ARBA" id="ARBA00022692"/>
    </source>
</evidence>
<reference evidence="13" key="2">
    <citation type="submission" date="2025-08" db="UniProtKB">
        <authorList>
            <consortium name="RefSeq"/>
        </authorList>
    </citation>
    <scope>IDENTIFICATION</scope>
    <source>
        <tissue evidence="13">Young leaves</tissue>
    </source>
</reference>
<comment type="function">
    <text evidence="8">Probable anion transporter.</text>
</comment>
<dbReference type="Proteomes" id="UP000228380">
    <property type="component" value="Chromosome 17"/>
</dbReference>
<evidence type="ECO:0000313" key="13">
    <source>
        <dbReference type="RefSeq" id="XP_038971129.1"/>
    </source>
</evidence>
<evidence type="ECO:0000256" key="1">
    <source>
        <dbReference type="ARBA" id="ARBA00004508"/>
    </source>
</evidence>
<dbReference type="PROSITE" id="PS50850">
    <property type="entry name" value="MFS"/>
    <property type="match status" value="1"/>
</dbReference>
<evidence type="ECO:0000313" key="12">
    <source>
        <dbReference type="Proteomes" id="UP000228380"/>
    </source>
</evidence>
<dbReference type="InterPro" id="IPR011701">
    <property type="entry name" value="MFS"/>
</dbReference>
<sequence>MAMGAAISGRSFGSPFVSGKNYQAERPTARDRKVHATFPGEQLAWGANFSLSVQRESSNVVRCAFFTTYFNCGLDKITMVKRVAFLGGMEHPLSSSLANFSTGRLSIINLKRRSPARTECFLSSDPLNNGWLQPRKLDNIGISDSPRHNSEYHSAIKPHADFRSEQYEITGSQMDSLNSSEVPSEAVLLGGDVRKVSHWWEWFPKRWLIVLLCFFAFLLCNMDRVNMSIAILPMSAEFKWNPATMGLIQSSFFWGYLLTQIVGGIWADKIGGKLVLGFGVIWWSIATVLTPVAAKIGLPFLLVMRAFMGIGEGVAMPAMNNILSKWIPVSERSRSLAFVYSGMYLGSVAGLAFSPILIHNFGWPSVFYAFGSLGSVWFALWRSKAHSSPQEDPELRSEEKRLILGGSVLKEPVSSIPWRLILSKGPVWALIISHFCHNWGTFILLTWMPTYYNQVLKFNLTESGLLCVLPWLTMAVFANIGGWIADTLVGKGLSITTVRKIMQSIGFLGPAFFLTQLSHVRTPALAVLCMACSQGSDAFSQSGLYSNHQDIGPRYAGVLLGLSNTAGVLAGVLGTAATGYILQRGSWDDVFKVSVALYIIGTFVWNIFATGEKVLE</sequence>
<dbReference type="PANTHER" id="PTHR11662">
    <property type="entry name" value="SOLUTE CARRIER FAMILY 17"/>
    <property type="match status" value="1"/>
</dbReference>
<evidence type="ECO:0000256" key="2">
    <source>
        <dbReference type="ARBA" id="ARBA00022528"/>
    </source>
</evidence>
<evidence type="ECO:0000256" key="8">
    <source>
        <dbReference type="ARBA" id="ARBA00024302"/>
    </source>
</evidence>
<dbReference type="InterPro" id="IPR050382">
    <property type="entry name" value="MFS_Na/Anion_cotransporter"/>
</dbReference>
<feature type="transmembrane region" description="Helical" evidence="10">
    <location>
        <begin position="468"/>
        <end position="489"/>
    </location>
</feature>
<organism evidence="12 13">
    <name type="scientific">Phoenix dactylifera</name>
    <name type="common">Date palm</name>
    <dbReference type="NCBI Taxonomy" id="42345"/>
    <lineage>
        <taxon>Eukaryota</taxon>
        <taxon>Viridiplantae</taxon>
        <taxon>Streptophyta</taxon>
        <taxon>Embryophyta</taxon>
        <taxon>Tracheophyta</taxon>
        <taxon>Spermatophyta</taxon>
        <taxon>Magnoliopsida</taxon>
        <taxon>Liliopsida</taxon>
        <taxon>Arecaceae</taxon>
        <taxon>Coryphoideae</taxon>
        <taxon>Phoeniceae</taxon>
        <taxon>Phoenix</taxon>
    </lineage>
</organism>
<evidence type="ECO:0000256" key="9">
    <source>
        <dbReference type="ARBA" id="ARBA00024362"/>
    </source>
</evidence>
<dbReference type="AlphaFoldDB" id="A0A8B8ZH50"/>
<dbReference type="GO" id="GO:0031969">
    <property type="term" value="C:chloroplast membrane"/>
    <property type="evidence" value="ECO:0007669"/>
    <property type="project" value="UniProtKB-SubCell"/>
</dbReference>
<protein>
    <submittedName>
        <fullName evidence="13">Probable anion transporter 4, chloroplastic</fullName>
    </submittedName>
</protein>
<dbReference type="CDD" id="cd17380">
    <property type="entry name" value="MFS_SLC17A9_like"/>
    <property type="match status" value="1"/>
</dbReference>
<keyword evidence="12" id="KW-1185">Reference proteome</keyword>
<evidence type="ECO:0000256" key="7">
    <source>
        <dbReference type="ARBA" id="ARBA00023136"/>
    </source>
</evidence>
<feature type="transmembrane region" description="Helical" evidence="10">
    <location>
        <begin position="207"/>
        <end position="227"/>
    </location>
</feature>
<reference evidence="12" key="1">
    <citation type="journal article" date="2019" name="Nat. Commun.">
        <title>Genome-wide association mapping of date palm fruit traits.</title>
        <authorList>
            <person name="Hazzouri K.M."/>
            <person name="Gros-Balthazard M."/>
            <person name="Flowers J.M."/>
            <person name="Copetti D."/>
            <person name="Lemansour A."/>
            <person name="Lebrun M."/>
            <person name="Masmoudi K."/>
            <person name="Ferrand S."/>
            <person name="Dhar M.I."/>
            <person name="Fresquez Z.A."/>
            <person name="Rosas U."/>
            <person name="Zhang J."/>
            <person name="Talag J."/>
            <person name="Lee S."/>
            <person name="Kudrna D."/>
            <person name="Powell R.F."/>
            <person name="Leitch I.J."/>
            <person name="Krueger R.R."/>
            <person name="Wing R.A."/>
            <person name="Amiri K.M.A."/>
            <person name="Purugganan M.D."/>
        </authorList>
    </citation>
    <scope>NUCLEOTIDE SEQUENCE [LARGE SCALE GENOMIC DNA]</scope>
    <source>
        <strain evidence="12">cv. Khalas</strain>
    </source>
</reference>
<feature type="transmembrane region" description="Helical" evidence="10">
    <location>
        <begin position="335"/>
        <end position="357"/>
    </location>
</feature>
<evidence type="ECO:0000256" key="6">
    <source>
        <dbReference type="ARBA" id="ARBA00022989"/>
    </source>
</evidence>
<dbReference type="KEGG" id="pda:103705575"/>